<evidence type="ECO:0000256" key="4">
    <source>
        <dbReference type="PROSITE-ProRule" id="PRU00433"/>
    </source>
</evidence>
<name>A0AB36XMY8_9VIBR</name>
<reference evidence="7" key="3">
    <citation type="journal article" date="2018" name="Nature">
        <title>A major lineage of non-tailed dsDNA viruses as unrecognized killers of marine bacteria.</title>
        <authorList>
            <person name="Kauffman K.M."/>
            <person name="Hussain F.A."/>
            <person name="Yang J."/>
            <person name="Arevalo P."/>
            <person name="Brown J.M."/>
            <person name="Chang W.K."/>
            <person name="VanInsberghe D."/>
            <person name="Elsherbini J."/>
            <person name="Sharma R.S."/>
            <person name="Cutler M.B."/>
            <person name="Kelly L."/>
            <person name="Polz M.F."/>
        </authorList>
    </citation>
    <scope>NUCLEOTIDE SEQUENCE</scope>
    <source>
        <strain evidence="7">10N.261.52.F7</strain>
    </source>
</reference>
<organism evidence="7">
    <name type="scientific">Vibrio lentus</name>
    <dbReference type="NCBI Taxonomy" id="136468"/>
    <lineage>
        <taxon>Bacteria</taxon>
        <taxon>Pseudomonadati</taxon>
        <taxon>Pseudomonadota</taxon>
        <taxon>Gammaproteobacteria</taxon>
        <taxon>Vibrionales</taxon>
        <taxon>Vibrionaceae</taxon>
        <taxon>Vibrio</taxon>
    </lineage>
</organism>
<dbReference type="InterPro" id="IPR009056">
    <property type="entry name" value="Cyt_c-like_dom"/>
</dbReference>
<proteinExistence type="predicted"/>
<dbReference type="GO" id="GO:0009055">
    <property type="term" value="F:electron transfer activity"/>
    <property type="evidence" value="ECO:0007669"/>
    <property type="project" value="InterPro"/>
</dbReference>
<keyword evidence="5" id="KW-0732">Signal</keyword>
<evidence type="ECO:0000313" key="7">
    <source>
        <dbReference type="EMBL" id="PMK47119.1"/>
    </source>
</evidence>
<keyword evidence="1 4" id="KW-0349">Heme</keyword>
<evidence type="ECO:0000256" key="2">
    <source>
        <dbReference type="ARBA" id="ARBA00022723"/>
    </source>
</evidence>
<feature type="signal peptide" evidence="5">
    <location>
        <begin position="1"/>
        <end position="19"/>
    </location>
</feature>
<dbReference type="InterPro" id="IPR036909">
    <property type="entry name" value="Cyt_c-like_dom_sf"/>
</dbReference>
<feature type="domain" description="Cytochrome c" evidence="6">
    <location>
        <begin position="23"/>
        <end position="104"/>
    </location>
</feature>
<dbReference type="GO" id="GO:0020037">
    <property type="term" value="F:heme binding"/>
    <property type="evidence" value="ECO:0007669"/>
    <property type="project" value="InterPro"/>
</dbReference>
<evidence type="ECO:0000256" key="3">
    <source>
        <dbReference type="ARBA" id="ARBA00023004"/>
    </source>
</evidence>
<dbReference type="Gene3D" id="1.10.760.10">
    <property type="entry name" value="Cytochrome c-like domain"/>
    <property type="match status" value="1"/>
</dbReference>
<dbReference type="GO" id="GO:0046872">
    <property type="term" value="F:metal ion binding"/>
    <property type="evidence" value="ECO:0007669"/>
    <property type="project" value="UniProtKB-KW"/>
</dbReference>
<keyword evidence="2 4" id="KW-0479">Metal-binding</keyword>
<dbReference type="SUPFAM" id="SSF46626">
    <property type="entry name" value="Cytochrome c"/>
    <property type="match status" value="1"/>
</dbReference>
<feature type="chain" id="PRO_5044287403" evidence="5">
    <location>
        <begin position="20"/>
        <end position="114"/>
    </location>
</feature>
<accession>A0AB36XMY8</accession>
<evidence type="ECO:0000256" key="5">
    <source>
        <dbReference type="SAM" id="SignalP"/>
    </source>
</evidence>
<dbReference type="PROSITE" id="PS51007">
    <property type="entry name" value="CYTC"/>
    <property type="match status" value="1"/>
</dbReference>
<dbReference type="AlphaFoldDB" id="A0AB36XMY8"/>
<dbReference type="PANTHER" id="PTHR33751:SF1">
    <property type="entry name" value="CBB3-TYPE CYTOCHROME C OXIDASE SUBUNIT FIXP"/>
    <property type="match status" value="1"/>
</dbReference>
<dbReference type="Pfam" id="PF00034">
    <property type="entry name" value="Cytochrom_C"/>
    <property type="match status" value="1"/>
</dbReference>
<evidence type="ECO:0000256" key="1">
    <source>
        <dbReference type="ARBA" id="ARBA00022617"/>
    </source>
</evidence>
<reference key="1">
    <citation type="submission" date="2016-07" db="EMBL/GenBank/DDBJ databases">
        <title>Nontailed viruses are major unrecognized killers of bacteria in the ocean.</title>
        <authorList>
            <person name="Kauffman K."/>
            <person name="Hussain F."/>
            <person name="Yang J."/>
            <person name="Arevalo P."/>
            <person name="Brown J."/>
            <person name="Cutler M."/>
            <person name="Kelly L."/>
            <person name="Polz M.F."/>
        </authorList>
    </citation>
    <scope>NUCLEOTIDE SEQUENCE [LARGE SCALE GENOMIC DNA]</scope>
    <source>
        <strain>10N.261.52.F7</strain>
    </source>
</reference>
<dbReference type="RefSeq" id="WP_102278906.1">
    <property type="nucleotide sequence ID" value="NZ_JAJGZN020000001.1"/>
</dbReference>
<keyword evidence="3 4" id="KW-0408">Iron</keyword>
<comment type="caution">
    <text evidence="7">The sequence shown here is derived from an EMBL/GenBank/DDBJ whole genome shotgun (WGS) entry which is preliminary data.</text>
</comment>
<sequence length="114" mass="12884">MYNKYLILLTASLSFTLHADNFGDPELGKLKSPSCVFCHSVAGDNTNKNYPDLKGQDPLYLFNTMKMYKNDQRKGAYADMMKAQLSRLSEQDLKDIAAYYASLSNSKLSHIESE</sequence>
<dbReference type="InterPro" id="IPR050597">
    <property type="entry name" value="Cytochrome_c_Oxidase_Subunit"/>
</dbReference>
<gene>
    <name evidence="7" type="ORF">BCT99_16995</name>
</gene>
<dbReference type="PANTHER" id="PTHR33751">
    <property type="entry name" value="CBB3-TYPE CYTOCHROME C OXIDASE SUBUNIT FIXP"/>
    <property type="match status" value="1"/>
</dbReference>
<reference evidence="7" key="2">
    <citation type="submission" date="2016-07" db="EMBL/GenBank/DDBJ databases">
        <authorList>
            <person name="Kauffman K."/>
            <person name="Arevalo P."/>
            <person name="Polz M.F."/>
        </authorList>
    </citation>
    <scope>NUCLEOTIDE SEQUENCE</scope>
    <source>
        <strain evidence="7">10N.261.52.F7</strain>
    </source>
</reference>
<protein>
    <submittedName>
        <fullName evidence="7">Cytochrome C554</fullName>
    </submittedName>
</protein>
<evidence type="ECO:0000259" key="6">
    <source>
        <dbReference type="PROSITE" id="PS51007"/>
    </source>
</evidence>
<dbReference type="EMBL" id="MCXM01000014">
    <property type="protein sequence ID" value="PMK47119.1"/>
    <property type="molecule type" value="Genomic_DNA"/>
</dbReference>